<reference evidence="1 2" key="1">
    <citation type="submission" date="2017-06" db="EMBL/GenBank/DDBJ databases">
        <authorList>
            <person name="Kim H.J."/>
            <person name="Triplett B.A."/>
        </authorList>
    </citation>
    <scope>NUCLEOTIDE SEQUENCE [LARGE SCALE GENOMIC DNA]</scope>
    <source>
        <strain evidence="1 2">DSM 25597</strain>
    </source>
</reference>
<accession>A0A239BXN4</accession>
<name>A0A239BXN4_9FLAO</name>
<dbReference type="RefSeq" id="WP_089373021.1">
    <property type="nucleotide sequence ID" value="NZ_BMEP01000004.1"/>
</dbReference>
<dbReference type="Proteomes" id="UP000198379">
    <property type="component" value="Unassembled WGS sequence"/>
</dbReference>
<dbReference type="AlphaFoldDB" id="A0A239BXN4"/>
<dbReference type="InterPro" id="IPR024422">
    <property type="entry name" value="Protein_unknown_function_OB"/>
</dbReference>
<organism evidence="1 2">
    <name type="scientific">Dokdonia pacifica</name>
    <dbReference type="NCBI Taxonomy" id="1627892"/>
    <lineage>
        <taxon>Bacteria</taxon>
        <taxon>Pseudomonadati</taxon>
        <taxon>Bacteroidota</taxon>
        <taxon>Flavobacteriia</taxon>
        <taxon>Flavobacteriales</taxon>
        <taxon>Flavobacteriaceae</taxon>
        <taxon>Dokdonia</taxon>
    </lineage>
</organism>
<keyword evidence="2" id="KW-1185">Reference proteome</keyword>
<sequence length="131" mass="14732">MKNKKIILVVLVVIALSAIIGYNYIYQDHRDIESEKPAFTVKATDFIKDFQNSEEEATAKYLNKTIEIEGILSSIDGNSIVVENVIFFALSENETPPTPSQLNTTIHIKARCIGYDNLLEEVKLDQATLLK</sequence>
<gene>
    <name evidence="1" type="ORF">SAMN06265376_10716</name>
</gene>
<dbReference type="Pfam" id="PF12869">
    <property type="entry name" value="tRNA_anti-like"/>
    <property type="match status" value="1"/>
</dbReference>
<evidence type="ECO:0000313" key="1">
    <source>
        <dbReference type="EMBL" id="SNS12767.1"/>
    </source>
</evidence>
<dbReference type="OrthoDB" id="1449127at2"/>
<dbReference type="EMBL" id="FZNY01000007">
    <property type="protein sequence ID" value="SNS12767.1"/>
    <property type="molecule type" value="Genomic_DNA"/>
</dbReference>
<evidence type="ECO:0000313" key="2">
    <source>
        <dbReference type="Proteomes" id="UP000198379"/>
    </source>
</evidence>
<protein>
    <submittedName>
        <fullName evidence="1">tRNA_anti-like</fullName>
    </submittedName>
</protein>
<proteinExistence type="predicted"/>